<dbReference type="PANTHER" id="PTHR30055">
    <property type="entry name" value="HTH-TYPE TRANSCRIPTIONAL REGULATOR RUTR"/>
    <property type="match status" value="1"/>
</dbReference>
<reference evidence="6" key="1">
    <citation type="journal article" date="2014" name="Int. J. Syst. Evol. Microbiol.">
        <title>Complete genome sequence of Corynebacterium casei LMG S-19264T (=DSM 44701T), isolated from a smear-ripened cheese.</title>
        <authorList>
            <consortium name="US DOE Joint Genome Institute (JGI-PGF)"/>
            <person name="Walter F."/>
            <person name="Albersmeier A."/>
            <person name="Kalinowski J."/>
            <person name="Ruckert C."/>
        </authorList>
    </citation>
    <scope>NUCLEOTIDE SEQUENCE</scope>
    <source>
        <strain evidence="6">JCM 1480</strain>
    </source>
</reference>
<dbReference type="AlphaFoldDB" id="A0A8H9GDM3"/>
<proteinExistence type="predicted"/>
<evidence type="ECO:0000259" key="5">
    <source>
        <dbReference type="PROSITE" id="PS50977"/>
    </source>
</evidence>
<evidence type="ECO:0000313" key="9">
    <source>
        <dbReference type="Proteomes" id="UP000746584"/>
    </source>
</evidence>
<dbReference type="PROSITE" id="PS50977">
    <property type="entry name" value="HTH_TETR_2"/>
    <property type="match status" value="1"/>
</dbReference>
<dbReference type="InterPro" id="IPR050109">
    <property type="entry name" value="HTH-type_TetR-like_transc_reg"/>
</dbReference>
<dbReference type="InterPro" id="IPR001647">
    <property type="entry name" value="HTH_TetR"/>
</dbReference>
<keyword evidence="9" id="KW-1185">Reference proteome</keyword>
<dbReference type="PANTHER" id="PTHR30055:SF148">
    <property type="entry name" value="TETR-FAMILY TRANSCRIPTIONAL REGULATOR"/>
    <property type="match status" value="1"/>
</dbReference>
<dbReference type="GO" id="GO:0003700">
    <property type="term" value="F:DNA-binding transcription factor activity"/>
    <property type="evidence" value="ECO:0007669"/>
    <property type="project" value="TreeGrafter"/>
</dbReference>
<dbReference type="SUPFAM" id="SSF48498">
    <property type="entry name" value="Tetracyclin repressor-like, C-terminal domain"/>
    <property type="match status" value="1"/>
</dbReference>
<dbReference type="Gene3D" id="1.10.357.10">
    <property type="entry name" value="Tetracycline Repressor, domain 2"/>
    <property type="match status" value="1"/>
</dbReference>
<evidence type="ECO:0000313" key="7">
    <source>
        <dbReference type="EMBL" id="MBM7802651.1"/>
    </source>
</evidence>
<keyword evidence="3" id="KW-0804">Transcription</keyword>
<accession>A0A8H9GDM3</accession>
<dbReference type="Proteomes" id="UP000746584">
    <property type="component" value="Unassembled WGS sequence"/>
</dbReference>
<reference evidence="7 9" key="3">
    <citation type="submission" date="2021-01" db="EMBL/GenBank/DDBJ databases">
        <title>Sequencing the genomes of 1000 actinobacteria strains.</title>
        <authorList>
            <person name="Klenk H.-P."/>
        </authorList>
    </citation>
    <scope>NUCLEOTIDE SEQUENCE [LARGE SCALE GENOMIC DNA]</scope>
    <source>
        <strain evidence="7 9">DSM 20542</strain>
    </source>
</reference>
<dbReference type="GO" id="GO:0000976">
    <property type="term" value="F:transcription cis-regulatory region binding"/>
    <property type="evidence" value="ECO:0007669"/>
    <property type="project" value="TreeGrafter"/>
</dbReference>
<evidence type="ECO:0000256" key="4">
    <source>
        <dbReference type="PROSITE-ProRule" id="PRU00335"/>
    </source>
</evidence>
<gene>
    <name evidence="6" type="ORF">GCM10009769_30530</name>
    <name evidence="7" type="ORF">JOE58_001902</name>
</gene>
<feature type="DNA-binding region" description="H-T-H motif" evidence="4">
    <location>
        <begin position="41"/>
        <end position="60"/>
    </location>
</feature>
<dbReference type="InterPro" id="IPR011075">
    <property type="entry name" value="TetR_C"/>
</dbReference>
<dbReference type="Pfam" id="PF00440">
    <property type="entry name" value="TetR_N"/>
    <property type="match status" value="1"/>
</dbReference>
<evidence type="ECO:0000313" key="8">
    <source>
        <dbReference type="Proteomes" id="UP000648535"/>
    </source>
</evidence>
<keyword evidence="2 4" id="KW-0238">DNA-binding</keyword>
<dbReference type="EMBL" id="BMOI01000016">
    <property type="protein sequence ID" value="GGL10360.1"/>
    <property type="molecule type" value="Genomic_DNA"/>
</dbReference>
<evidence type="ECO:0000256" key="3">
    <source>
        <dbReference type="ARBA" id="ARBA00023163"/>
    </source>
</evidence>
<reference evidence="6" key="2">
    <citation type="submission" date="2020-09" db="EMBL/GenBank/DDBJ databases">
        <authorList>
            <person name="Sun Q."/>
            <person name="Ohkuma M."/>
        </authorList>
    </citation>
    <scope>NUCLEOTIDE SEQUENCE</scope>
    <source>
        <strain evidence="6">JCM 1480</strain>
    </source>
</reference>
<dbReference type="Proteomes" id="UP000648535">
    <property type="component" value="Unassembled WGS sequence"/>
</dbReference>
<sequence length="210" mass="22215">MSAVAAGPAVLRGRPRDAGVDEAVHAACVAILATGGPGAFTIRAVAAAAGVGAATIYRRWSGRDVLLTETVIRLMEESIPTELDAAIEDGVLALTRGWVHALVATPVGRALPIIVELAAHQPRVAEAVAAWHLDRRVRVNAMLQRAMDAGDLRPDVDLGIAVDLLGGPTFYRRVFVSLDIQAPDYAVRLAREFLRWAGWTGDLARVGAAS</sequence>
<feature type="domain" description="HTH tetR-type" evidence="5">
    <location>
        <begin position="18"/>
        <end position="78"/>
    </location>
</feature>
<evidence type="ECO:0000313" key="6">
    <source>
        <dbReference type="EMBL" id="GGL10360.1"/>
    </source>
</evidence>
<evidence type="ECO:0000256" key="2">
    <source>
        <dbReference type="ARBA" id="ARBA00023125"/>
    </source>
</evidence>
<keyword evidence="1" id="KW-0805">Transcription regulation</keyword>
<evidence type="ECO:0000256" key="1">
    <source>
        <dbReference type="ARBA" id="ARBA00023015"/>
    </source>
</evidence>
<dbReference type="Pfam" id="PF16859">
    <property type="entry name" value="TetR_C_11"/>
    <property type="match status" value="1"/>
</dbReference>
<name>A0A8H9GDM3_9MICO</name>
<protein>
    <submittedName>
        <fullName evidence="7">AcrR family transcriptional regulator</fullName>
    </submittedName>
    <submittedName>
        <fullName evidence="6">TetR family transcriptional regulator</fullName>
    </submittedName>
</protein>
<comment type="caution">
    <text evidence="6">The sequence shown here is derived from an EMBL/GenBank/DDBJ whole genome shotgun (WGS) entry which is preliminary data.</text>
</comment>
<dbReference type="InterPro" id="IPR009057">
    <property type="entry name" value="Homeodomain-like_sf"/>
</dbReference>
<dbReference type="SUPFAM" id="SSF46689">
    <property type="entry name" value="Homeodomain-like"/>
    <property type="match status" value="1"/>
</dbReference>
<organism evidence="6 8">
    <name type="scientific">Curtobacterium luteum</name>
    <dbReference type="NCBI Taxonomy" id="33881"/>
    <lineage>
        <taxon>Bacteria</taxon>
        <taxon>Bacillati</taxon>
        <taxon>Actinomycetota</taxon>
        <taxon>Actinomycetes</taxon>
        <taxon>Micrococcales</taxon>
        <taxon>Microbacteriaceae</taxon>
        <taxon>Curtobacterium</taxon>
    </lineage>
</organism>
<dbReference type="EMBL" id="JAFBCG010000001">
    <property type="protein sequence ID" value="MBM7802651.1"/>
    <property type="molecule type" value="Genomic_DNA"/>
</dbReference>
<dbReference type="InterPro" id="IPR036271">
    <property type="entry name" value="Tet_transcr_reg_TetR-rel_C_sf"/>
</dbReference>
<dbReference type="RefSeq" id="WP_175327547.1">
    <property type="nucleotide sequence ID" value="NZ_BMOI01000016.1"/>
</dbReference>
<dbReference type="Gene3D" id="1.10.10.60">
    <property type="entry name" value="Homeodomain-like"/>
    <property type="match status" value="1"/>
</dbReference>